<reference evidence="1 2" key="1">
    <citation type="journal article" date="2014" name="PLoS ONE">
        <title>Rumen cellulosomics: divergent fiber-degrading strategies revealed by comparative genome-wide analysis of six ruminococcal strains.</title>
        <authorList>
            <person name="Dassa B."/>
            <person name="Borovok I."/>
            <person name="Ruimy-Israeli V."/>
            <person name="Lamed R."/>
            <person name="Flint H.J."/>
            <person name="Duncan S.H."/>
            <person name="Henrissat B."/>
            <person name="Coutinho P."/>
            <person name="Morrison M."/>
            <person name="Mosoni P."/>
            <person name="Yeoman C.J."/>
            <person name="White B.A."/>
            <person name="Bayer E.A."/>
        </authorList>
    </citation>
    <scope>NUCLEOTIDE SEQUENCE [LARGE SCALE GENOMIC DNA]</scope>
    <source>
        <strain evidence="1 2">007c</strain>
    </source>
</reference>
<organism evidence="1 2">
    <name type="scientific">Ruminococcus flavefaciens 007c</name>
    <dbReference type="NCBI Taxonomy" id="1341157"/>
    <lineage>
        <taxon>Bacteria</taxon>
        <taxon>Bacillati</taxon>
        <taxon>Bacillota</taxon>
        <taxon>Clostridia</taxon>
        <taxon>Eubacteriales</taxon>
        <taxon>Oscillospiraceae</taxon>
        <taxon>Ruminococcus</taxon>
    </lineage>
</organism>
<dbReference type="Proteomes" id="UP000019365">
    <property type="component" value="Unassembled WGS sequence"/>
</dbReference>
<name>W7V0G5_RUMFL</name>
<comment type="caution">
    <text evidence="1">The sequence shown here is derived from an EMBL/GenBank/DDBJ whole genome shotgun (WGS) entry which is preliminary data.</text>
</comment>
<dbReference type="OrthoDB" id="361760at2"/>
<dbReference type="PATRIC" id="fig|1341157.4.peg.813"/>
<gene>
    <name evidence="1" type="ORF">RF007C_00990</name>
</gene>
<accession>W7V0G5</accession>
<protein>
    <recommendedName>
        <fullName evidence="3">YolD-like protein</fullName>
    </recommendedName>
</protein>
<proteinExistence type="predicted"/>
<dbReference type="EMBL" id="ATAX01000013">
    <property type="protein sequence ID" value="EWM54530.1"/>
    <property type="molecule type" value="Genomic_DNA"/>
</dbReference>
<keyword evidence="2" id="KW-1185">Reference proteome</keyword>
<evidence type="ECO:0008006" key="3">
    <source>
        <dbReference type="Google" id="ProtNLM"/>
    </source>
</evidence>
<evidence type="ECO:0000313" key="2">
    <source>
        <dbReference type="Proteomes" id="UP000019365"/>
    </source>
</evidence>
<dbReference type="RefSeq" id="WP_037297459.1">
    <property type="nucleotide sequence ID" value="NZ_ATAX01000013.1"/>
</dbReference>
<dbReference type="eggNOG" id="ENOG5032SWG">
    <property type="taxonomic scope" value="Bacteria"/>
</dbReference>
<sequence>MSGQYDDIINMPHHVSESRAQMSRRSRAAQFAPFAALNGYEDAIGESARRTDCKAELCADDAAELNRKIQLIGARIASEPYCKITYFVPDKHKPGGTYITAAGNVRLIEEATRQLVFVGGLRIPVDDIVGIYL</sequence>
<evidence type="ECO:0000313" key="1">
    <source>
        <dbReference type="EMBL" id="EWM54530.1"/>
    </source>
</evidence>
<dbReference type="AlphaFoldDB" id="W7V0G5"/>